<dbReference type="PROSITE" id="PS51736">
    <property type="entry name" value="RECOMBINASES_3"/>
    <property type="match status" value="1"/>
</dbReference>
<keyword evidence="3" id="KW-0238">DNA-binding</keyword>
<organism evidence="8 9">
    <name type="scientific">Geopseudomonas sagittaria</name>
    <dbReference type="NCBI Taxonomy" id="1135990"/>
    <lineage>
        <taxon>Bacteria</taxon>
        <taxon>Pseudomonadati</taxon>
        <taxon>Pseudomonadota</taxon>
        <taxon>Gammaproteobacteria</taxon>
        <taxon>Pseudomonadales</taxon>
        <taxon>Pseudomonadaceae</taxon>
        <taxon>Geopseudomonas</taxon>
    </lineage>
</organism>
<accession>A0A1I5X6A1</accession>
<dbReference type="InterPro" id="IPR006119">
    <property type="entry name" value="Resolv_N"/>
</dbReference>
<evidence type="ECO:0000256" key="5">
    <source>
        <dbReference type="PIRSR" id="PIRSR606118-50"/>
    </source>
</evidence>
<dbReference type="GO" id="GO:0003677">
    <property type="term" value="F:DNA binding"/>
    <property type="evidence" value="ECO:0007669"/>
    <property type="project" value="UniProtKB-KW"/>
</dbReference>
<dbReference type="PANTHER" id="PTHR30461:SF26">
    <property type="entry name" value="RESOLVASE HOMOLOG YNEB"/>
    <property type="match status" value="1"/>
</dbReference>
<dbReference type="RefSeq" id="WP_092433610.1">
    <property type="nucleotide sequence ID" value="NZ_FOXM01000015.1"/>
</dbReference>
<comment type="similarity">
    <text evidence="1">Belongs to the site-specific recombinase resolvase family.</text>
</comment>
<dbReference type="InterPro" id="IPR036162">
    <property type="entry name" value="Resolvase-like_N_sf"/>
</dbReference>
<dbReference type="Gene3D" id="1.10.10.60">
    <property type="entry name" value="Homeodomain-like"/>
    <property type="match status" value="1"/>
</dbReference>
<dbReference type="InterPro" id="IPR006118">
    <property type="entry name" value="Recombinase_CS"/>
</dbReference>
<dbReference type="PANTHER" id="PTHR30461">
    <property type="entry name" value="DNA-INVERTASE FROM LAMBDOID PROPHAGE"/>
    <property type="match status" value="1"/>
</dbReference>
<dbReference type="InterPro" id="IPR009057">
    <property type="entry name" value="Homeodomain-like_sf"/>
</dbReference>
<dbReference type="SUPFAM" id="SSF46689">
    <property type="entry name" value="Homeodomain-like"/>
    <property type="match status" value="1"/>
</dbReference>
<dbReference type="InterPro" id="IPR006120">
    <property type="entry name" value="Resolvase_HTH_dom"/>
</dbReference>
<keyword evidence="2" id="KW-0229">DNA integration</keyword>
<name>A0A1I5X6A1_9GAMM</name>
<dbReference type="Proteomes" id="UP000243084">
    <property type="component" value="Unassembled WGS sequence"/>
</dbReference>
<dbReference type="Pfam" id="PF00239">
    <property type="entry name" value="Resolvase"/>
    <property type="match status" value="1"/>
</dbReference>
<dbReference type="CDD" id="cd00569">
    <property type="entry name" value="HTH_Hin_like"/>
    <property type="match status" value="1"/>
</dbReference>
<protein>
    <submittedName>
        <fullName evidence="8">Site-specific DNA recombinase</fullName>
    </submittedName>
</protein>
<evidence type="ECO:0000313" key="9">
    <source>
        <dbReference type="Proteomes" id="UP000243084"/>
    </source>
</evidence>
<proteinExistence type="inferred from homology"/>
<dbReference type="GO" id="GO:0000150">
    <property type="term" value="F:DNA strand exchange activity"/>
    <property type="evidence" value="ECO:0007669"/>
    <property type="project" value="InterPro"/>
</dbReference>
<gene>
    <name evidence="8" type="ORF">SAMN05216229_11549</name>
</gene>
<evidence type="ECO:0000256" key="1">
    <source>
        <dbReference type="ARBA" id="ARBA00009913"/>
    </source>
</evidence>
<evidence type="ECO:0000313" key="8">
    <source>
        <dbReference type="EMBL" id="SFQ27474.1"/>
    </source>
</evidence>
<evidence type="ECO:0000256" key="6">
    <source>
        <dbReference type="PROSITE-ProRule" id="PRU10137"/>
    </source>
</evidence>
<evidence type="ECO:0000259" key="7">
    <source>
        <dbReference type="PROSITE" id="PS51736"/>
    </source>
</evidence>
<dbReference type="PROSITE" id="PS00397">
    <property type="entry name" value="RECOMBINASES_1"/>
    <property type="match status" value="1"/>
</dbReference>
<evidence type="ECO:0000256" key="3">
    <source>
        <dbReference type="ARBA" id="ARBA00023125"/>
    </source>
</evidence>
<reference evidence="9" key="1">
    <citation type="submission" date="2016-10" db="EMBL/GenBank/DDBJ databases">
        <authorList>
            <person name="Varghese N."/>
            <person name="Submissions S."/>
        </authorList>
    </citation>
    <scope>NUCLEOTIDE SEQUENCE [LARGE SCALE GENOMIC DNA]</scope>
    <source>
        <strain evidence="9">JCM 18195</strain>
    </source>
</reference>
<evidence type="ECO:0000256" key="4">
    <source>
        <dbReference type="ARBA" id="ARBA00023172"/>
    </source>
</evidence>
<dbReference type="GO" id="GO:0015074">
    <property type="term" value="P:DNA integration"/>
    <property type="evidence" value="ECO:0007669"/>
    <property type="project" value="UniProtKB-KW"/>
</dbReference>
<dbReference type="CDD" id="cd03768">
    <property type="entry name" value="SR_ResInv"/>
    <property type="match status" value="1"/>
</dbReference>
<dbReference type="PROSITE" id="PS00398">
    <property type="entry name" value="RECOMBINASES_2"/>
    <property type="match status" value="1"/>
</dbReference>
<feature type="domain" description="Resolvase/invertase-type recombinase catalytic" evidence="7">
    <location>
        <begin position="4"/>
        <end position="137"/>
    </location>
</feature>
<dbReference type="OrthoDB" id="9797501at2"/>
<keyword evidence="9" id="KW-1185">Reference proteome</keyword>
<dbReference type="SUPFAM" id="SSF53041">
    <property type="entry name" value="Resolvase-like"/>
    <property type="match status" value="1"/>
</dbReference>
<dbReference type="Pfam" id="PF02796">
    <property type="entry name" value="HTH_7"/>
    <property type="match status" value="1"/>
</dbReference>
<sequence length="186" mass="21015">MHGQRIGYIRVSTLDQNPDRQLDGAQVSKVFTDKASGKDTQRPQLDALLGYVREGDTLVVHSMDRLARNLDNLRRLVQQLTGRGVRIEFVKEGLTFTGEDSPMANLLLSVMGAFAEFERELIRERQREGIALAKQRGAYRGRKRALTNAQAAELRRRAEAREPKAALAREFGISRATLYEYLRAGE</sequence>
<dbReference type="EMBL" id="FOXM01000015">
    <property type="protein sequence ID" value="SFQ27474.1"/>
    <property type="molecule type" value="Genomic_DNA"/>
</dbReference>
<evidence type="ECO:0000256" key="2">
    <source>
        <dbReference type="ARBA" id="ARBA00022908"/>
    </source>
</evidence>
<dbReference type="SMART" id="SM00857">
    <property type="entry name" value="Resolvase"/>
    <property type="match status" value="1"/>
</dbReference>
<dbReference type="Gene3D" id="3.40.50.1390">
    <property type="entry name" value="Resolvase, N-terminal catalytic domain"/>
    <property type="match status" value="1"/>
</dbReference>
<feature type="active site" description="O-(5'-phospho-DNA)-serine intermediate" evidence="5 6">
    <location>
        <position position="12"/>
    </location>
</feature>
<dbReference type="InterPro" id="IPR050639">
    <property type="entry name" value="SSR_resolvase"/>
</dbReference>
<keyword evidence="4" id="KW-0233">DNA recombination</keyword>
<dbReference type="AlphaFoldDB" id="A0A1I5X6A1"/>